<keyword evidence="2" id="KW-0479">Metal-binding</keyword>
<dbReference type="Proteomes" id="UP000799770">
    <property type="component" value="Unassembled WGS sequence"/>
</dbReference>
<evidence type="ECO:0000256" key="2">
    <source>
        <dbReference type="ARBA" id="ARBA00022723"/>
    </source>
</evidence>
<feature type="domain" description="Zn(2)-C6 fungal-type" evidence="4">
    <location>
        <begin position="8"/>
        <end position="38"/>
    </location>
</feature>
<dbReference type="Pfam" id="PF04082">
    <property type="entry name" value="Fungal_trans"/>
    <property type="match status" value="1"/>
</dbReference>
<dbReference type="GO" id="GO:0005507">
    <property type="term" value="F:copper ion binding"/>
    <property type="evidence" value="ECO:0007669"/>
    <property type="project" value="InterPro"/>
</dbReference>
<dbReference type="PROSITE" id="PS50048">
    <property type="entry name" value="ZN2_CY6_FUNGAL_2"/>
    <property type="match status" value="2"/>
</dbReference>
<dbReference type="SUPFAM" id="SSF57701">
    <property type="entry name" value="Zn2/Cys6 DNA-binding domain"/>
    <property type="match status" value="2"/>
</dbReference>
<feature type="domain" description="Zn(2)-C6 fungal-type" evidence="4">
    <location>
        <begin position="107"/>
        <end position="138"/>
    </location>
</feature>
<protein>
    <recommendedName>
        <fullName evidence="8">Zn(2)-C6 fungal-type domain-containing protein</fullName>
    </recommendedName>
</protein>
<accession>A0A6A5Z3P9</accession>
<dbReference type="InterPro" id="IPR001083">
    <property type="entry name" value="Cu_fist_DNA-bd_dom"/>
</dbReference>
<evidence type="ECO:0000256" key="3">
    <source>
        <dbReference type="ARBA" id="ARBA00023242"/>
    </source>
</evidence>
<dbReference type="GO" id="GO:0000981">
    <property type="term" value="F:DNA-binding transcription factor activity, RNA polymerase II-specific"/>
    <property type="evidence" value="ECO:0007669"/>
    <property type="project" value="InterPro"/>
</dbReference>
<proteinExistence type="predicted"/>
<dbReference type="CDD" id="cd12148">
    <property type="entry name" value="fungal_TF_MHR"/>
    <property type="match status" value="1"/>
</dbReference>
<dbReference type="PROSITE" id="PS50073">
    <property type="entry name" value="COPPER_FIST_2"/>
    <property type="match status" value="1"/>
</dbReference>
<sequence length="675" mass="76582">MRAREIHTCIRCRESKRQCDKLKPFCSRCLRAGASCSYESASTSSEPRYGSRQALSKTYTDSSSTSSQLSIADLAALPALAIESQTTQTTNGNRARVIRRRERATLSCTRCHRLKVKCDKKLPCDRCTRSDYDDTCNYTHKPEQSYRTKGSSLPFAPAEDEPEEIVVTWFLRRRGSSHWKALLLKLESLPLPEPSIFLMAVREHSEGDCGTDLILDGNYPFGSSEVFSYASLESIHALIRSSESMAQTYVDNYFRLYQVVYPILDIDVFQEEYSKFRQDPLTKLDLRWLAQLLLVLGLGAFAEDRDEQNAASFFYAGEACLARTPYMFRPTMRSLRTLCLMVVAKQVANATCWSLDACWNILGVIIRIAAMMGLHDDSAPIINCSNPSKECRSRRALWSIIVYLDIHVSLINGQPSLLPLQTLTPPTTDYFLLDLEDCWVTLLPESFPLILQFVSRTNSSDEELTYEEVLQYNAAIREFMQRLASAKGSPILRLSLDIFFRRVLMTLHWQKALHENAPLEYPTSYWSSLECSLAMLVHHRELSEEHNLPQNIDLIGRPFMLDFYSGAITSCLHLLRDDTPLSAPTPSDSVVPPRQTILDTLMSCHNLFARERQKSVCFRSGFQLLTAILAIIPGIDKTLLQQQLPHEADLASKPNPAYRTNCREHFTGISPSFHA</sequence>
<dbReference type="Gene3D" id="4.10.240.10">
    <property type="entry name" value="Zn(2)-C6 fungal-type DNA-binding domain"/>
    <property type="match status" value="2"/>
</dbReference>
<dbReference type="Pfam" id="PF00172">
    <property type="entry name" value="Zn_clus"/>
    <property type="match status" value="2"/>
</dbReference>
<dbReference type="GO" id="GO:0008270">
    <property type="term" value="F:zinc ion binding"/>
    <property type="evidence" value="ECO:0007669"/>
    <property type="project" value="InterPro"/>
</dbReference>
<dbReference type="InterPro" id="IPR001138">
    <property type="entry name" value="Zn2Cys6_DnaBD"/>
</dbReference>
<dbReference type="InterPro" id="IPR036864">
    <property type="entry name" value="Zn2-C6_fun-type_DNA-bd_sf"/>
</dbReference>
<dbReference type="PROSITE" id="PS00463">
    <property type="entry name" value="ZN2_CY6_FUNGAL_1"/>
    <property type="match status" value="2"/>
</dbReference>
<keyword evidence="7" id="KW-1185">Reference proteome</keyword>
<dbReference type="SMART" id="SM00906">
    <property type="entry name" value="Fungal_trans"/>
    <property type="match status" value="1"/>
</dbReference>
<evidence type="ECO:0008006" key="8">
    <source>
        <dbReference type="Google" id="ProtNLM"/>
    </source>
</evidence>
<name>A0A6A5Z3P9_9PLEO</name>
<gene>
    <name evidence="6" type="ORF">BDV96DRAFT_113214</name>
</gene>
<dbReference type="GO" id="GO:0006351">
    <property type="term" value="P:DNA-templated transcription"/>
    <property type="evidence" value="ECO:0007669"/>
    <property type="project" value="InterPro"/>
</dbReference>
<dbReference type="PANTHER" id="PTHR31001">
    <property type="entry name" value="UNCHARACTERIZED TRANSCRIPTIONAL REGULATORY PROTEIN"/>
    <property type="match status" value="1"/>
</dbReference>
<evidence type="ECO:0000313" key="7">
    <source>
        <dbReference type="Proteomes" id="UP000799770"/>
    </source>
</evidence>
<dbReference type="EMBL" id="ML977327">
    <property type="protein sequence ID" value="KAF2113517.1"/>
    <property type="molecule type" value="Genomic_DNA"/>
</dbReference>
<dbReference type="PANTHER" id="PTHR31001:SF58">
    <property type="entry name" value="ZN(II)2CYS6 TRANSCRIPTION FACTOR (EUROFUNG)"/>
    <property type="match status" value="1"/>
</dbReference>
<evidence type="ECO:0000256" key="1">
    <source>
        <dbReference type="ARBA" id="ARBA00004123"/>
    </source>
</evidence>
<feature type="domain" description="Copper-fist" evidence="5">
    <location>
        <begin position="114"/>
        <end position="153"/>
    </location>
</feature>
<dbReference type="AlphaFoldDB" id="A0A6A5Z3P9"/>
<evidence type="ECO:0000259" key="4">
    <source>
        <dbReference type="PROSITE" id="PS50048"/>
    </source>
</evidence>
<evidence type="ECO:0000313" key="6">
    <source>
        <dbReference type="EMBL" id="KAF2113517.1"/>
    </source>
</evidence>
<comment type="subcellular location">
    <subcellularLocation>
        <location evidence="1">Nucleus</location>
    </subcellularLocation>
</comment>
<dbReference type="CDD" id="cd00067">
    <property type="entry name" value="GAL4"/>
    <property type="match status" value="2"/>
</dbReference>
<keyword evidence="3" id="KW-0539">Nucleus</keyword>
<dbReference type="InterPro" id="IPR050613">
    <property type="entry name" value="Sec_Metabolite_Reg"/>
</dbReference>
<reference evidence="6" key="1">
    <citation type="journal article" date="2020" name="Stud. Mycol.">
        <title>101 Dothideomycetes genomes: a test case for predicting lifestyles and emergence of pathogens.</title>
        <authorList>
            <person name="Haridas S."/>
            <person name="Albert R."/>
            <person name="Binder M."/>
            <person name="Bloem J."/>
            <person name="Labutti K."/>
            <person name="Salamov A."/>
            <person name="Andreopoulos B."/>
            <person name="Baker S."/>
            <person name="Barry K."/>
            <person name="Bills G."/>
            <person name="Bluhm B."/>
            <person name="Cannon C."/>
            <person name="Castanera R."/>
            <person name="Culley D."/>
            <person name="Daum C."/>
            <person name="Ezra D."/>
            <person name="Gonzalez J."/>
            <person name="Henrissat B."/>
            <person name="Kuo A."/>
            <person name="Liang C."/>
            <person name="Lipzen A."/>
            <person name="Lutzoni F."/>
            <person name="Magnuson J."/>
            <person name="Mondo S."/>
            <person name="Nolan M."/>
            <person name="Ohm R."/>
            <person name="Pangilinan J."/>
            <person name="Park H.-J."/>
            <person name="Ramirez L."/>
            <person name="Alfaro M."/>
            <person name="Sun H."/>
            <person name="Tritt A."/>
            <person name="Yoshinaga Y."/>
            <person name="Zwiers L.-H."/>
            <person name="Turgeon B."/>
            <person name="Goodwin S."/>
            <person name="Spatafora J."/>
            <person name="Crous P."/>
            <person name="Grigoriev I."/>
        </authorList>
    </citation>
    <scope>NUCLEOTIDE SEQUENCE</scope>
    <source>
        <strain evidence="6">CBS 627.86</strain>
    </source>
</reference>
<dbReference type="SMART" id="SM00066">
    <property type="entry name" value="GAL4"/>
    <property type="match status" value="2"/>
</dbReference>
<dbReference type="GO" id="GO:0003677">
    <property type="term" value="F:DNA binding"/>
    <property type="evidence" value="ECO:0007669"/>
    <property type="project" value="InterPro"/>
</dbReference>
<dbReference type="OrthoDB" id="4337792at2759"/>
<dbReference type="InterPro" id="IPR007219">
    <property type="entry name" value="XnlR_reg_dom"/>
</dbReference>
<organism evidence="6 7">
    <name type="scientific">Lophiotrema nucula</name>
    <dbReference type="NCBI Taxonomy" id="690887"/>
    <lineage>
        <taxon>Eukaryota</taxon>
        <taxon>Fungi</taxon>
        <taxon>Dikarya</taxon>
        <taxon>Ascomycota</taxon>
        <taxon>Pezizomycotina</taxon>
        <taxon>Dothideomycetes</taxon>
        <taxon>Pleosporomycetidae</taxon>
        <taxon>Pleosporales</taxon>
        <taxon>Lophiotremataceae</taxon>
        <taxon>Lophiotrema</taxon>
    </lineage>
</organism>
<evidence type="ECO:0000259" key="5">
    <source>
        <dbReference type="PROSITE" id="PS50073"/>
    </source>
</evidence>
<dbReference type="GO" id="GO:0005634">
    <property type="term" value="C:nucleus"/>
    <property type="evidence" value="ECO:0007669"/>
    <property type="project" value="UniProtKB-SubCell"/>
</dbReference>